<proteinExistence type="inferred from homology"/>
<keyword evidence="2" id="KW-1133">Transmembrane helix</keyword>
<accession>A0ABT6ZMB0</accession>
<evidence type="ECO:0000256" key="2">
    <source>
        <dbReference type="SAM" id="Phobius"/>
    </source>
</evidence>
<dbReference type="SUPFAM" id="SSF53448">
    <property type="entry name" value="Nucleotide-diphospho-sugar transferases"/>
    <property type="match status" value="1"/>
</dbReference>
<dbReference type="Gene3D" id="3.90.550.10">
    <property type="entry name" value="Spore Coat Polysaccharide Biosynthesis Protein SpsA, Chain A"/>
    <property type="match status" value="1"/>
</dbReference>
<dbReference type="PANTHER" id="PTHR48090">
    <property type="entry name" value="UNDECAPRENYL-PHOSPHATE 4-DEOXY-4-FORMAMIDO-L-ARABINOSE TRANSFERASE-RELATED"/>
    <property type="match status" value="1"/>
</dbReference>
<evidence type="ECO:0000313" key="5">
    <source>
        <dbReference type="Proteomes" id="UP001431693"/>
    </source>
</evidence>
<keyword evidence="2" id="KW-0812">Transmembrane</keyword>
<evidence type="ECO:0000259" key="3">
    <source>
        <dbReference type="Pfam" id="PF00535"/>
    </source>
</evidence>
<comment type="similarity">
    <text evidence="1">Belongs to the glycosyltransferase 2 family.</text>
</comment>
<protein>
    <submittedName>
        <fullName evidence="4">Glycosyltransferase family 2 protein</fullName>
    </submittedName>
</protein>
<sequence length="325" mass="35645">MASPVCFTPKPLNQASVAVLVPCYNESVTIAKVVDDFRAALPGATIYVYDNNSTDGTADIAREHGAVVHVEPRQGKGNVVRQMFRDVDADYYLMVDGDDTYPAEAARSLLEPLANGTADMTVGDRLSNGTYAEENTRAMHGFGNDLVRWLIKAIYGYAFDDVMTGYRGFTRAFVKTCPVLSPGFQVETEISIFAVDRRWRIVDVPIDYRDRPEGSVSKLDTVGDGVKVLSSIASLFKEYRPMAFFGLFAALLVLVGLVVGIPVVAEFARTGLVPRLPTAVVATALCGCGALSLVCGLILETTAKAARKQWELDVYREYEREMRDR</sequence>
<name>A0ABT6ZMB0_9ACTN</name>
<dbReference type="Proteomes" id="UP001431693">
    <property type="component" value="Unassembled WGS sequence"/>
</dbReference>
<gene>
    <name evidence="4" type="ORF">QJ043_08845</name>
</gene>
<feature type="transmembrane region" description="Helical" evidence="2">
    <location>
        <begin position="276"/>
        <end position="299"/>
    </location>
</feature>
<evidence type="ECO:0000313" key="4">
    <source>
        <dbReference type="EMBL" id="MDJ1130180.1"/>
    </source>
</evidence>
<comment type="caution">
    <text evidence="4">The sequence shown here is derived from an EMBL/GenBank/DDBJ whole genome shotgun (WGS) entry which is preliminary data.</text>
</comment>
<feature type="domain" description="Glycosyltransferase 2-like" evidence="3">
    <location>
        <begin position="19"/>
        <end position="141"/>
    </location>
</feature>
<dbReference type="InterPro" id="IPR001173">
    <property type="entry name" value="Glyco_trans_2-like"/>
</dbReference>
<dbReference type="PANTHER" id="PTHR48090:SF7">
    <property type="entry name" value="RFBJ PROTEIN"/>
    <property type="match status" value="1"/>
</dbReference>
<keyword evidence="2" id="KW-0472">Membrane</keyword>
<dbReference type="RefSeq" id="WP_283713344.1">
    <property type="nucleotide sequence ID" value="NZ_JASJEW010000003.1"/>
</dbReference>
<feature type="transmembrane region" description="Helical" evidence="2">
    <location>
        <begin position="242"/>
        <end position="264"/>
    </location>
</feature>
<dbReference type="CDD" id="cd04179">
    <property type="entry name" value="DPM_DPG-synthase_like"/>
    <property type="match status" value="1"/>
</dbReference>
<reference evidence="4" key="1">
    <citation type="submission" date="2023-05" db="EMBL/GenBank/DDBJ databases">
        <title>[olsenella] sp. nov., isolated from a pig farm feces dump.</title>
        <authorList>
            <person name="Chang Y.-H."/>
        </authorList>
    </citation>
    <scope>NUCLEOTIDE SEQUENCE</scope>
    <source>
        <strain evidence="4">YH-ols2217</strain>
    </source>
</reference>
<evidence type="ECO:0000256" key="1">
    <source>
        <dbReference type="ARBA" id="ARBA00006739"/>
    </source>
</evidence>
<dbReference type="Pfam" id="PF00535">
    <property type="entry name" value="Glycos_transf_2"/>
    <property type="match status" value="1"/>
</dbReference>
<organism evidence="4 5">
    <name type="scientific">Kribbibacterium absianum</name>
    <dbReference type="NCBI Taxonomy" id="3044210"/>
    <lineage>
        <taxon>Bacteria</taxon>
        <taxon>Bacillati</taxon>
        <taxon>Actinomycetota</taxon>
        <taxon>Coriobacteriia</taxon>
        <taxon>Coriobacteriales</taxon>
        <taxon>Kribbibacteriaceae</taxon>
        <taxon>Kribbibacterium</taxon>
    </lineage>
</organism>
<keyword evidence="5" id="KW-1185">Reference proteome</keyword>
<dbReference type="InterPro" id="IPR029044">
    <property type="entry name" value="Nucleotide-diphossugar_trans"/>
</dbReference>
<dbReference type="InterPro" id="IPR050256">
    <property type="entry name" value="Glycosyltransferase_2"/>
</dbReference>
<dbReference type="EMBL" id="JASJEX010000004">
    <property type="protein sequence ID" value="MDJ1130180.1"/>
    <property type="molecule type" value="Genomic_DNA"/>
</dbReference>